<dbReference type="InterPro" id="IPR011009">
    <property type="entry name" value="Kinase-like_dom_sf"/>
</dbReference>
<name>F2K4Y6_MARM1</name>
<dbReference type="GO" id="GO:0004305">
    <property type="term" value="F:ethanolamine kinase activity"/>
    <property type="evidence" value="ECO:0007669"/>
    <property type="project" value="TreeGrafter"/>
</dbReference>
<sequence length="291" mass="33435">MTTLSVLFEQISPYLPPQEALKVENIEDGYSNHVMKLHWYNAPRAVLRVPMLDTEAFLIDRHAELNALKAAQNAGISPTVIWSNDQGAILSEYIHAPALSWDVKHNSRDIKRIGALFTQVHALSVNAPSRNIYQVIEHYVGGIEHHDTNGAHKHEVAYLQHCFDQMNKVDSRGRPDVLCHNDLNPKNVLLNNEEIWFIDWEYTALGDPLFDLAAVSRSHNLTLDQQKILIEAYDDTLNVQDTLKTIHDYGFAYALREMAWLLLKHVISVDDHQSLDYYREFKDTKKLNPFI</sequence>
<dbReference type="eggNOG" id="COG0510">
    <property type="taxonomic scope" value="Bacteria"/>
</dbReference>
<dbReference type="OrthoDB" id="179763at2"/>
<keyword evidence="1" id="KW-0808">Transferase</keyword>
<evidence type="ECO:0000313" key="1">
    <source>
        <dbReference type="EMBL" id="ADZ92629.1"/>
    </source>
</evidence>
<dbReference type="PATRIC" id="fig|717774.3.peg.3514"/>
<evidence type="ECO:0000313" key="2">
    <source>
        <dbReference type="Proteomes" id="UP000001062"/>
    </source>
</evidence>
<dbReference type="PANTHER" id="PTHR22603:SF66">
    <property type="entry name" value="ETHANOLAMINE KINASE"/>
    <property type="match status" value="1"/>
</dbReference>
<proteinExistence type="predicted"/>
<accession>F2K4Y6</accession>
<dbReference type="KEGG" id="mme:Marme_3413"/>
<dbReference type="EMBL" id="CP002583">
    <property type="protein sequence ID" value="ADZ92629.1"/>
    <property type="molecule type" value="Genomic_DNA"/>
</dbReference>
<reference evidence="1 2" key="1">
    <citation type="journal article" date="2012" name="Stand. Genomic Sci.">
        <title>Complete genome sequence of the melanogenic marine bacterium Marinomonas mediterranea type strain (MMB-1(T)).</title>
        <authorList>
            <person name="Lucas-Elio P."/>
            <person name="Goodwin L."/>
            <person name="Woyke T."/>
            <person name="Pitluck S."/>
            <person name="Nolan M."/>
            <person name="Kyrpides N.C."/>
            <person name="Detter J.C."/>
            <person name="Copeland A."/>
            <person name="Teshima H."/>
            <person name="Bruce D."/>
            <person name="Detter C."/>
            <person name="Tapia R."/>
            <person name="Han S."/>
            <person name="Land M.L."/>
            <person name="Ivanova N."/>
            <person name="Mikhailova N."/>
            <person name="Johnston A.W."/>
            <person name="Sanchez-Amat A."/>
        </authorList>
    </citation>
    <scope>NUCLEOTIDE SEQUENCE [LARGE SCALE GENOMIC DNA]</scope>
    <source>
        <strain evidence="2">ATCC 700492 / JCM 21426 / NBRC 103028 / MMB-1</strain>
    </source>
</reference>
<gene>
    <name evidence="1" type="ordered locus">Marme_3413</name>
</gene>
<keyword evidence="2" id="KW-1185">Reference proteome</keyword>
<dbReference type="STRING" id="717774.Marme_3413"/>
<dbReference type="Gene3D" id="3.90.1200.10">
    <property type="match status" value="1"/>
</dbReference>
<protein>
    <submittedName>
        <fullName evidence="1">Aminoglycoside phosphotransferase</fullName>
    </submittedName>
</protein>
<dbReference type="PANTHER" id="PTHR22603">
    <property type="entry name" value="CHOLINE/ETHANOALAMINE KINASE"/>
    <property type="match status" value="1"/>
</dbReference>
<dbReference type="HOGENOM" id="CLU_055115_3_2_6"/>
<dbReference type="Proteomes" id="UP000001062">
    <property type="component" value="Chromosome"/>
</dbReference>
<dbReference type="Pfam" id="PF01633">
    <property type="entry name" value="Choline_kinase"/>
    <property type="match status" value="1"/>
</dbReference>
<dbReference type="SUPFAM" id="SSF56112">
    <property type="entry name" value="Protein kinase-like (PK-like)"/>
    <property type="match status" value="1"/>
</dbReference>
<dbReference type="GO" id="GO:0005737">
    <property type="term" value="C:cytoplasm"/>
    <property type="evidence" value="ECO:0007669"/>
    <property type="project" value="TreeGrafter"/>
</dbReference>
<dbReference type="RefSeq" id="WP_013662531.1">
    <property type="nucleotide sequence ID" value="NC_015276.1"/>
</dbReference>
<dbReference type="GO" id="GO:0006646">
    <property type="term" value="P:phosphatidylethanolamine biosynthetic process"/>
    <property type="evidence" value="ECO:0007669"/>
    <property type="project" value="TreeGrafter"/>
</dbReference>
<dbReference type="CDD" id="cd05151">
    <property type="entry name" value="ChoK-like"/>
    <property type="match status" value="1"/>
</dbReference>
<dbReference type="Gene3D" id="3.30.200.20">
    <property type="entry name" value="Phosphorylase Kinase, domain 1"/>
    <property type="match status" value="1"/>
</dbReference>
<dbReference type="AlphaFoldDB" id="F2K4Y6"/>
<organism evidence="1 2">
    <name type="scientific">Marinomonas mediterranea (strain ATCC 700492 / JCM 21426 / NBRC 103028 / MMB-1)</name>
    <dbReference type="NCBI Taxonomy" id="717774"/>
    <lineage>
        <taxon>Bacteria</taxon>
        <taxon>Pseudomonadati</taxon>
        <taxon>Pseudomonadota</taxon>
        <taxon>Gammaproteobacteria</taxon>
        <taxon>Oceanospirillales</taxon>
        <taxon>Oceanospirillaceae</taxon>
        <taxon>Marinomonas</taxon>
    </lineage>
</organism>